<accession>J4CDZ6</accession>
<evidence type="ECO:0000256" key="5">
    <source>
        <dbReference type="ARBA" id="ARBA00022989"/>
    </source>
</evidence>
<dbReference type="OrthoDB" id="2014333at2759"/>
<dbReference type="Pfam" id="PF08285">
    <property type="entry name" value="DPM3"/>
    <property type="match status" value="1"/>
</dbReference>
<dbReference type="EMBL" id="AP011949">
    <property type="protein sequence ID" value="BAM42007.1"/>
    <property type="molecule type" value="Genomic_DNA"/>
</dbReference>
<evidence type="ECO:0000256" key="1">
    <source>
        <dbReference type="ARBA" id="ARBA00004477"/>
    </source>
</evidence>
<organism evidence="8 9">
    <name type="scientific">Theileria orientalis strain Shintoku</name>
    <dbReference type="NCBI Taxonomy" id="869250"/>
    <lineage>
        <taxon>Eukaryota</taxon>
        <taxon>Sar</taxon>
        <taxon>Alveolata</taxon>
        <taxon>Apicomplexa</taxon>
        <taxon>Aconoidasida</taxon>
        <taxon>Piroplasmida</taxon>
        <taxon>Theileriidae</taxon>
        <taxon>Theileria</taxon>
    </lineage>
</organism>
<keyword evidence="5 7" id="KW-1133">Transmembrane helix</keyword>
<name>J4CDZ6_THEOR</name>
<comment type="subcellular location">
    <subcellularLocation>
        <location evidence="1 7">Endoplasmic reticulum membrane</location>
        <topology evidence="1 7">Multi-pass membrane protein</topology>
    </subcellularLocation>
</comment>
<proteinExistence type="inferred from homology"/>
<evidence type="ECO:0000313" key="8">
    <source>
        <dbReference type="EMBL" id="BAM42007.1"/>
    </source>
</evidence>
<feature type="transmembrane region" description="Helical" evidence="7">
    <location>
        <begin position="32"/>
        <end position="53"/>
    </location>
</feature>
<comment type="similarity">
    <text evidence="2 7">Belongs to the DPM3 family.</text>
</comment>
<dbReference type="GO" id="GO:0033185">
    <property type="term" value="C:dolichol-phosphate-mannose synthase complex"/>
    <property type="evidence" value="ECO:0007669"/>
    <property type="project" value="TreeGrafter"/>
</dbReference>
<keyword evidence="3 7" id="KW-0812">Transmembrane</keyword>
<dbReference type="AlphaFoldDB" id="J4CDZ6"/>
<comment type="function">
    <text evidence="7">Stabilizer subunit of the dolichol-phosphate mannose (DPM) synthase complex; tethers catalytic subunit to the ER.</text>
</comment>
<reference evidence="8 9" key="1">
    <citation type="journal article" date="2012" name="MBio">
        <title>Comparative genome analysis of three eukaryotic parasites with differing abilities to transform leukocytes reveals key mediators of Theileria-induced leukocyte transformation.</title>
        <authorList>
            <person name="Hayashida K."/>
            <person name="Hara Y."/>
            <person name="Abe T."/>
            <person name="Yamasaki C."/>
            <person name="Toyoda A."/>
            <person name="Kosuge T."/>
            <person name="Suzuki Y."/>
            <person name="Sato Y."/>
            <person name="Kawashima S."/>
            <person name="Katayama T."/>
            <person name="Wakaguri H."/>
            <person name="Inoue N."/>
            <person name="Homma K."/>
            <person name="Tada-Umezaki M."/>
            <person name="Yagi Y."/>
            <person name="Fujii Y."/>
            <person name="Habara T."/>
            <person name="Kanehisa M."/>
            <person name="Watanabe H."/>
            <person name="Ito K."/>
            <person name="Gojobori T."/>
            <person name="Sugawara H."/>
            <person name="Imanishi T."/>
            <person name="Weir W."/>
            <person name="Gardner M."/>
            <person name="Pain A."/>
            <person name="Shiels B."/>
            <person name="Hattori M."/>
            <person name="Nene V."/>
            <person name="Sugimoto C."/>
        </authorList>
    </citation>
    <scope>NUCLEOTIDE SEQUENCE [LARGE SCALE GENOMIC DNA]</scope>
    <source>
        <strain evidence="8 9">Shintoku</strain>
    </source>
</reference>
<dbReference type="GO" id="GO:0006506">
    <property type="term" value="P:GPI anchor biosynthetic process"/>
    <property type="evidence" value="ECO:0007669"/>
    <property type="project" value="TreeGrafter"/>
</dbReference>
<evidence type="ECO:0000256" key="6">
    <source>
        <dbReference type="ARBA" id="ARBA00023136"/>
    </source>
</evidence>
<evidence type="ECO:0000256" key="2">
    <source>
        <dbReference type="ARBA" id="ARBA00010430"/>
    </source>
</evidence>
<comment type="pathway">
    <text evidence="7">Protein modification; protein glycosylation.</text>
</comment>
<keyword evidence="6 7" id="KW-0472">Membrane</keyword>
<evidence type="ECO:0000256" key="3">
    <source>
        <dbReference type="ARBA" id="ARBA00022692"/>
    </source>
</evidence>
<dbReference type="RefSeq" id="XP_009692308.1">
    <property type="nucleotide sequence ID" value="XM_009694013.1"/>
</dbReference>
<dbReference type="GeneID" id="20716450"/>
<evidence type="ECO:0000256" key="4">
    <source>
        <dbReference type="ARBA" id="ARBA00022824"/>
    </source>
</evidence>
<dbReference type="InterPro" id="IPR013174">
    <property type="entry name" value="DPM3"/>
</dbReference>
<feature type="transmembrane region" description="Helical" evidence="7">
    <location>
        <begin position="6"/>
        <end position="25"/>
    </location>
</feature>
<dbReference type="PANTHER" id="PTHR16433:SF0">
    <property type="entry name" value="DOLICHOL-PHOSPHATE MANNOSYLTRANSFERASE SUBUNIT 3"/>
    <property type="match status" value="1"/>
</dbReference>
<dbReference type="GO" id="GO:0005789">
    <property type="term" value="C:endoplasmic reticulum membrane"/>
    <property type="evidence" value="ECO:0007669"/>
    <property type="project" value="UniProtKB-SubCell"/>
</dbReference>
<dbReference type="PANTHER" id="PTHR16433">
    <property type="entry name" value="DOLICHOL-PHOSPHATE MANNOSYLTRANSFERASE SUBUNIT 3"/>
    <property type="match status" value="1"/>
</dbReference>
<protein>
    <recommendedName>
        <fullName evidence="7">Dolichol-phosphate mannosyltransferase subunit 3</fullName>
    </recommendedName>
</protein>
<comment type="subunit">
    <text evidence="7">Component of the dolichol-phosphate mannose (DPM) synthase complex.</text>
</comment>
<sequence length="104" mass="12023">MSMLSSGKLILLATVVYLSYTYFLYVTNRKKLMVNSTLVVLWFLLFLGSYSVFSISKGIVQFNNSPDAYNELQEELKEAEVDLKRLGFSFSEFDIKLTRHSFVK</sequence>
<dbReference type="VEuPathDB" id="PiroplasmaDB:TOT_040000384"/>
<evidence type="ECO:0000256" key="7">
    <source>
        <dbReference type="RuleBase" id="RU365085"/>
    </source>
</evidence>
<dbReference type="UniPathway" id="UPA00378"/>
<keyword evidence="4 7" id="KW-0256">Endoplasmic reticulum</keyword>
<gene>
    <name evidence="8" type="ORF">TOT_040000384</name>
</gene>
<dbReference type="KEGG" id="tot:TOT_040000384"/>
<evidence type="ECO:0000313" key="9">
    <source>
        <dbReference type="Proteomes" id="UP000003786"/>
    </source>
</evidence>
<dbReference type="Proteomes" id="UP000003786">
    <property type="component" value="Chromosome 4"/>
</dbReference>
<dbReference type="STRING" id="869250.J4CDZ6"/>
<keyword evidence="9" id="KW-1185">Reference proteome</keyword>